<feature type="transmembrane region" description="Helical" evidence="1">
    <location>
        <begin position="194"/>
        <end position="217"/>
    </location>
</feature>
<gene>
    <name evidence="2" type="ORF">KEM09_02560</name>
</gene>
<feature type="transmembrane region" description="Helical" evidence="1">
    <location>
        <begin position="39"/>
        <end position="57"/>
    </location>
</feature>
<feature type="transmembrane region" description="Helical" evidence="1">
    <location>
        <begin position="77"/>
        <end position="100"/>
    </location>
</feature>
<dbReference type="Gene3D" id="3.40.50.1000">
    <property type="entry name" value="HAD superfamily/HAD-like"/>
    <property type="match status" value="1"/>
</dbReference>
<evidence type="ECO:0000313" key="2">
    <source>
        <dbReference type="EMBL" id="MBS2210261.1"/>
    </source>
</evidence>
<dbReference type="RefSeq" id="WP_212225035.1">
    <property type="nucleotide sequence ID" value="NZ_JAGUCN010000002.1"/>
</dbReference>
<keyword evidence="3" id="KW-1185">Reference proteome</keyword>
<proteinExistence type="predicted"/>
<keyword evidence="1" id="KW-0472">Membrane</keyword>
<sequence>MADNQHSALNDDSFNQFQLEEYKNISNAHFETNKQISAFYRYYLLIASAPAIIFVWFKGGGNIINSLLNCPAENINVNLFVGFFMFILSIIGMFACFYMISFRLDSILYARTVNGIRNYFFSKRARNDSHFRVLPLLTNQPDYRQKHTFGIIVYSFGLINSIYFAIGARIIASVGEEFFTNYFLIKIPIILTNYGVSHSILAAISFFLLHIGYYRFIANYRKYSYMKTNIIGVDIDGVLNKHRDTFCTMLWEKKGITLWADDIDKIPVHQMTNSIITRNDEFDIFNDPEYWKRQDEFQTDVGKIIQELRNSFGYKIHIHTYRPWPQFSFGTISRVILETKWSDNSIKKITKEWLNRYNIEYDKLYIERTSIDKGRMKFIFLGSLFNLIRKDFKNRFFYTNNKPYRYFVEDDINNAKKLSRYCEYVFLIEQTYNCNTEIDMPINIIRVKDWKEIKEYIKELG</sequence>
<reference evidence="2 3" key="1">
    <citation type="journal article" date="2014" name="Int. J. Syst. Evol. Microbiol.">
        <title>Carboxylicivirga gen. nov. in the family Marinilabiliaceae with two novel species, Carboxylicivirga mesophila sp. nov. and Carboxylicivirga taeanensis sp. nov., and reclassification of Cytophaga fermentans as Saccharicrinis fermentans gen. nov., comb. nov.</title>
        <authorList>
            <person name="Yang S.H."/>
            <person name="Seo H.S."/>
            <person name="Woo J.H."/>
            <person name="Oh H.M."/>
            <person name="Jang H."/>
            <person name="Lee J.H."/>
            <person name="Kim S.J."/>
            <person name="Kwon K.K."/>
        </authorList>
    </citation>
    <scope>NUCLEOTIDE SEQUENCE [LARGE SCALE GENOMIC DNA]</scope>
    <source>
        <strain evidence="2 3">JCM 18290</strain>
    </source>
</reference>
<protein>
    <submittedName>
        <fullName evidence="2">Uncharacterized protein</fullName>
    </submittedName>
</protein>
<keyword evidence="1" id="KW-1133">Transmembrane helix</keyword>
<evidence type="ECO:0000256" key="1">
    <source>
        <dbReference type="SAM" id="Phobius"/>
    </source>
</evidence>
<dbReference type="EMBL" id="JAGUCN010000002">
    <property type="protein sequence ID" value="MBS2210261.1"/>
    <property type="molecule type" value="Genomic_DNA"/>
</dbReference>
<feature type="transmembrane region" description="Helical" evidence="1">
    <location>
        <begin position="151"/>
        <end position="174"/>
    </location>
</feature>
<organism evidence="2 3">
    <name type="scientific">Carboxylicivirga mesophila</name>
    <dbReference type="NCBI Taxonomy" id="1166478"/>
    <lineage>
        <taxon>Bacteria</taxon>
        <taxon>Pseudomonadati</taxon>
        <taxon>Bacteroidota</taxon>
        <taxon>Bacteroidia</taxon>
        <taxon>Marinilabiliales</taxon>
        <taxon>Marinilabiliaceae</taxon>
        <taxon>Carboxylicivirga</taxon>
    </lineage>
</organism>
<dbReference type="InterPro" id="IPR023214">
    <property type="entry name" value="HAD_sf"/>
</dbReference>
<accession>A0ABS5K5J8</accession>
<name>A0ABS5K5J8_9BACT</name>
<dbReference type="Proteomes" id="UP000721861">
    <property type="component" value="Unassembled WGS sequence"/>
</dbReference>
<keyword evidence="1" id="KW-0812">Transmembrane</keyword>
<evidence type="ECO:0000313" key="3">
    <source>
        <dbReference type="Proteomes" id="UP000721861"/>
    </source>
</evidence>
<comment type="caution">
    <text evidence="2">The sequence shown here is derived from an EMBL/GenBank/DDBJ whole genome shotgun (WGS) entry which is preliminary data.</text>
</comment>